<dbReference type="GO" id="GO:0003964">
    <property type="term" value="F:RNA-directed DNA polymerase activity"/>
    <property type="evidence" value="ECO:0007669"/>
    <property type="project" value="UniProtKB-KW"/>
</dbReference>
<dbReference type="InterPro" id="IPR000477">
    <property type="entry name" value="RT_dom"/>
</dbReference>
<dbReference type="InterPro" id="IPR021109">
    <property type="entry name" value="Peptidase_aspartic_dom_sf"/>
</dbReference>
<dbReference type="PANTHER" id="PTHR24559:SF444">
    <property type="entry name" value="REVERSE TRANSCRIPTASE DOMAIN-CONTAINING PROTEIN"/>
    <property type="match status" value="1"/>
</dbReference>
<dbReference type="Pfam" id="PF00078">
    <property type="entry name" value="RVT_1"/>
    <property type="match status" value="1"/>
</dbReference>
<evidence type="ECO:0000256" key="1">
    <source>
        <dbReference type="ARBA" id="ARBA00022670"/>
    </source>
</evidence>
<dbReference type="Gene3D" id="3.10.10.10">
    <property type="entry name" value="HIV Type 1 Reverse Transcriptase, subunit A, domain 1"/>
    <property type="match status" value="1"/>
</dbReference>
<keyword evidence="1" id="KW-0645">Protease</keyword>
<proteinExistence type="predicted"/>
<evidence type="ECO:0000259" key="8">
    <source>
        <dbReference type="PROSITE" id="PS50878"/>
    </source>
</evidence>
<dbReference type="Proteomes" id="UP001140949">
    <property type="component" value="Unassembled WGS sequence"/>
</dbReference>
<keyword evidence="7" id="KW-0695">RNA-directed DNA polymerase</keyword>
<organism evidence="9 10">
    <name type="scientific">Iris pallida</name>
    <name type="common">Sweet iris</name>
    <dbReference type="NCBI Taxonomy" id="29817"/>
    <lineage>
        <taxon>Eukaryota</taxon>
        <taxon>Viridiplantae</taxon>
        <taxon>Streptophyta</taxon>
        <taxon>Embryophyta</taxon>
        <taxon>Tracheophyta</taxon>
        <taxon>Spermatophyta</taxon>
        <taxon>Magnoliopsida</taxon>
        <taxon>Liliopsida</taxon>
        <taxon>Asparagales</taxon>
        <taxon>Iridaceae</taxon>
        <taxon>Iridoideae</taxon>
        <taxon>Irideae</taxon>
        <taxon>Iris</taxon>
    </lineage>
</organism>
<reference evidence="9" key="2">
    <citation type="submission" date="2023-04" db="EMBL/GenBank/DDBJ databases">
        <authorList>
            <person name="Bruccoleri R.E."/>
            <person name="Oakeley E.J."/>
            <person name="Faust A.-M."/>
            <person name="Dessus-Babus S."/>
            <person name="Altorfer M."/>
            <person name="Burckhardt D."/>
            <person name="Oertli M."/>
            <person name="Naumann U."/>
            <person name="Petersen F."/>
            <person name="Wong J."/>
        </authorList>
    </citation>
    <scope>NUCLEOTIDE SEQUENCE</scope>
    <source>
        <strain evidence="9">GSM-AAB239-AS_SAM_17_03QT</strain>
        <tissue evidence="9">Leaf</tissue>
    </source>
</reference>
<protein>
    <recommendedName>
        <fullName evidence="8">Reverse transcriptase domain-containing protein</fullName>
    </recommendedName>
</protein>
<reference evidence="9" key="1">
    <citation type="journal article" date="2023" name="GigaByte">
        <title>Genome assembly of the bearded iris, Iris pallida Lam.</title>
        <authorList>
            <person name="Bruccoleri R.E."/>
            <person name="Oakeley E.J."/>
            <person name="Faust A.M.E."/>
            <person name="Altorfer M."/>
            <person name="Dessus-Babus S."/>
            <person name="Burckhardt D."/>
            <person name="Oertli M."/>
            <person name="Naumann U."/>
            <person name="Petersen F."/>
            <person name="Wong J."/>
        </authorList>
    </citation>
    <scope>NUCLEOTIDE SEQUENCE</scope>
    <source>
        <strain evidence="9">GSM-AAB239-AS_SAM_17_03QT</strain>
    </source>
</reference>
<evidence type="ECO:0000313" key="9">
    <source>
        <dbReference type="EMBL" id="KAJ6819850.1"/>
    </source>
</evidence>
<dbReference type="SUPFAM" id="SSF50630">
    <property type="entry name" value="Acid proteases"/>
    <property type="match status" value="1"/>
</dbReference>
<dbReference type="GO" id="GO:0004519">
    <property type="term" value="F:endonuclease activity"/>
    <property type="evidence" value="ECO:0007669"/>
    <property type="project" value="UniProtKB-KW"/>
</dbReference>
<dbReference type="EMBL" id="JANAVB010025998">
    <property type="protein sequence ID" value="KAJ6819850.1"/>
    <property type="molecule type" value="Genomic_DNA"/>
</dbReference>
<dbReference type="Pfam" id="PF08284">
    <property type="entry name" value="RVP_2"/>
    <property type="match status" value="1"/>
</dbReference>
<dbReference type="Pfam" id="PF24626">
    <property type="entry name" value="SH3_Tf2-1"/>
    <property type="match status" value="1"/>
</dbReference>
<evidence type="ECO:0000256" key="5">
    <source>
        <dbReference type="ARBA" id="ARBA00022759"/>
    </source>
</evidence>
<keyword evidence="5" id="KW-0255">Endonuclease</keyword>
<keyword evidence="10" id="KW-1185">Reference proteome</keyword>
<dbReference type="CDD" id="cd00303">
    <property type="entry name" value="retropepsin_like"/>
    <property type="match status" value="1"/>
</dbReference>
<sequence length="588" mass="66717">MMQAPTSQAAMACGNQYRPPYAPQAYQFQQAQRATQVQNNNKKRNKQGQAFVMGAEDANIPGEVISGTILISAYPVSVLFDFGATHSFIASSFISQREIESQPLPKSLKVLTGNGVVEVSRVCSRCPIKLGGGAFRTRLLVFPTSNYDIILGMDWLTATSANIDCGQEKVSFQLPDGEFCEFVRDQNEFNAEELEKFESPVLLQGVAEQTFPRVVEEFKDVFPEELPGLPPDRAVEFSIDLIPGAAPIAKKIYPMNKEELAELNKQIKELLSKEFIQPSASPWGAPVLFVKKKDGTLRLVIDYRALNEVTIKNKYPLPRIDQLFDQLGEARVFSKIDLRSGYHQVKVKKEDIPKTAFRTRYGHYEFLVMPFGLTNAPAIFMDLMNRVFYQYLDKFVIVFIDDILIYSKSEEEHEKHLRIVLQTLREEKLYAKLSKCEFWLDQIPFLGHINGDHVFLKISPTKGTIRFGTRGKLSPRYIGPFDVLEKVGNVSYRLALPPTLEGVHNIFHVSQLRRYVTDPSHILDHSENYRWAYTTDRTETCWNLGSKRESAPQSGHSTSTSRVEQGFAWRFNLGEGRRHAEAISVSIP</sequence>
<comment type="caution">
    <text evidence="9">The sequence shown here is derived from an EMBL/GenBank/DDBJ whole genome shotgun (WGS) entry which is preliminary data.</text>
</comment>
<evidence type="ECO:0000256" key="4">
    <source>
        <dbReference type="ARBA" id="ARBA00022722"/>
    </source>
</evidence>
<dbReference type="InterPro" id="IPR043502">
    <property type="entry name" value="DNA/RNA_pol_sf"/>
</dbReference>
<dbReference type="AlphaFoldDB" id="A0AAX6FU32"/>
<keyword evidence="2" id="KW-0808">Transferase</keyword>
<name>A0AAX6FU32_IRIPA</name>
<dbReference type="InterPro" id="IPR043128">
    <property type="entry name" value="Rev_trsase/Diguanyl_cyclase"/>
</dbReference>
<dbReference type="CDD" id="cd01647">
    <property type="entry name" value="RT_LTR"/>
    <property type="match status" value="1"/>
</dbReference>
<dbReference type="InterPro" id="IPR056924">
    <property type="entry name" value="SH3_Tf2-1"/>
</dbReference>
<dbReference type="GO" id="GO:0008233">
    <property type="term" value="F:peptidase activity"/>
    <property type="evidence" value="ECO:0007669"/>
    <property type="project" value="UniProtKB-KW"/>
</dbReference>
<feature type="domain" description="Reverse transcriptase" evidence="8">
    <location>
        <begin position="271"/>
        <end position="450"/>
    </location>
</feature>
<dbReference type="Gene3D" id="3.30.70.270">
    <property type="match status" value="1"/>
</dbReference>
<dbReference type="SUPFAM" id="SSF56672">
    <property type="entry name" value="DNA/RNA polymerases"/>
    <property type="match status" value="1"/>
</dbReference>
<evidence type="ECO:0000256" key="2">
    <source>
        <dbReference type="ARBA" id="ARBA00022679"/>
    </source>
</evidence>
<evidence type="ECO:0000313" key="10">
    <source>
        <dbReference type="Proteomes" id="UP001140949"/>
    </source>
</evidence>
<dbReference type="PANTHER" id="PTHR24559">
    <property type="entry name" value="TRANSPOSON TY3-I GAG-POL POLYPROTEIN"/>
    <property type="match status" value="1"/>
</dbReference>
<keyword evidence="4" id="KW-0540">Nuclease</keyword>
<dbReference type="PROSITE" id="PS50878">
    <property type="entry name" value="RT_POL"/>
    <property type="match status" value="1"/>
</dbReference>
<keyword evidence="6" id="KW-0378">Hydrolase</keyword>
<accession>A0AAX6FU32</accession>
<dbReference type="FunFam" id="3.10.10.10:FF:000007">
    <property type="entry name" value="Retrovirus-related Pol polyprotein from transposon 17.6-like Protein"/>
    <property type="match status" value="1"/>
</dbReference>
<evidence type="ECO:0000256" key="6">
    <source>
        <dbReference type="ARBA" id="ARBA00022801"/>
    </source>
</evidence>
<dbReference type="GO" id="GO:0006508">
    <property type="term" value="P:proteolysis"/>
    <property type="evidence" value="ECO:0007669"/>
    <property type="project" value="UniProtKB-KW"/>
</dbReference>
<evidence type="ECO:0000256" key="7">
    <source>
        <dbReference type="ARBA" id="ARBA00022918"/>
    </source>
</evidence>
<dbReference type="InterPro" id="IPR053134">
    <property type="entry name" value="RNA-dir_DNA_polymerase"/>
</dbReference>
<gene>
    <name evidence="9" type="ORF">M6B38_401590</name>
</gene>
<evidence type="ECO:0000256" key="3">
    <source>
        <dbReference type="ARBA" id="ARBA00022695"/>
    </source>
</evidence>
<dbReference type="Gene3D" id="2.40.70.10">
    <property type="entry name" value="Acid Proteases"/>
    <property type="match status" value="1"/>
</dbReference>
<keyword evidence="3" id="KW-0548">Nucleotidyltransferase</keyword>